<dbReference type="EnsemblMetazoa" id="ISCW014717-RA">
    <property type="protein sequence ID" value="ISCW014717-PA"/>
    <property type="gene ID" value="ISCW014717"/>
</dbReference>
<evidence type="ECO:0000256" key="3">
    <source>
        <dbReference type="ARBA" id="ARBA00030512"/>
    </source>
</evidence>
<gene>
    <name evidence="10" type="ORF">IscW_ISCW014717</name>
</gene>
<evidence type="ECO:0000313" key="12">
    <source>
        <dbReference type="Proteomes" id="UP000001555"/>
    </source>
</evidence>
<dbReference type="InParanoid" id="B7QLA9"/>
<dbReference type="EMBL" id="ABJB010469128">
    <property type="status" value="NOT_ANNOTATED_CDS"/>
    <property type="molecule type" value="Genomic_DNA"/>
</dbReference>
<evidence type="ECO:0000256" key="2">
    <source>
        <dbReference type="ARBA" id="ARBA00023295"/>
    </source>
</evidence>
<reference evidence="11" key="2">
    <citation type="submission" date="2020-05" db="UniProtKB">
        <authorList>
            <consortium name="EnsemblMetazoa"/>
        </authorList>
    </citation>
    <scope>IDENTIFICATION</scope>
    <source>
        <strain evidence="11">wikel</strain>
    </source>
</reference>
<organism>
    <name type="scientific">Ixodes scapularis</name>
    <name type="common">Black-legged tick</name>
    <name type="synonym">Deer tick</name>
    <dbReference type="NCBI Taxonomy" id="6945"/>
    <lineage>
        <taxon>Eukaryota</taxon>
        <taxon>Metazoa</taxon>
        <taxon>Ecdysozoa</taxon>
        <taxon>Arthropoda</taxon>
        <taxon>Chelicerata</taxon>
        <taxon>Arachnida</taxon>
        <taxon>Acari</taxon>
        <taxon>Parasitiformes</taxon>
        <taxon>Ixodida</taxon>
        <taxon>Ixodoidea</taxon>
        <taxon>Ixodidae</taxon>
        <taxon>Ixodinae</taxon>
        <taxon>Ixodes</taxon>
    </lineage>
</organism>
<dbReference type="InterPro" id="IPR011496">
    <property type="entry name" value="O-GlcNAcase_cat"/>
</dbReference>
<dbReference type="InterPro" id="IPR017853">
    <property type="entry name" value="GH"/>
</dbReference>
<dbReference type="SUPFAM" id="SSF51445">
    <property type="entry name" value="(Trans)glycosidases"/>
    <property type="match status" value="1"/>
</dbReference>
<keyword evidence="12" id="KW-1185">Reference proteome</keyword>
<name>B7QLA9_IXOSC</name>
<reference evidence="10 12" key="1">
    <citation type="submission" date="2008-03" db="EMBL/GenBank/DDBJ databases">
        <title>Annotation of Ixodes scapularis.</title>
        <authorList>
            <consortium name="Ixodes scapularis Genome Project Consortium"/>
            <person name="Caler E."/>
            <person name="Hannick L.I."/>
            <person name="Bidwell S."/>
            <person name="Joardar V."/>
            <person name="Thiagarajan M."/>
            <person name="Amedeo P."/>
            <person name="Galinsky K.J."/>
            <person name="Schobel S."/>
            <person name="Inman J."/>
            <person name="Hostetler J."/>
            <person name="Miller J."/>
            <person name="Hammond M."/>
            <person name="Megy K."/>
            <person name="Lawson D."/>
            <person name="Kodira C."/>
            <person name="Sutton G."/>
            <person name="Meyer J."/>
            <person name="Hill C.A."/>
            <person name="Birren B."/>
            <person name="Nene V."/>
            <person name="Collins F."/>
            <person name="Alarcon-Chaidez F."/>
            <person name="Wikel S."/>
            <person name="Strausberg R."/>
        </authorList>
    </citation>
    <scope>NUCLEOTIDE SEQUENCE [LARGE SCALE GENOMIC DNA]</scope>
    <source>
        <strain evidence="12">Wikel</strain>
        <strain evidence="10">Wikel colony</strain>
    </source>
</reference>
<dbReference type="Proteomes" id="UP000001555">
    <property type="component" value="Unassembled WGS sequence"/>
</dbReference>
<dbReference type="Pfam" id="PF07555">
    <property type="entry name" value="NAGidase"/>
    <property type="match status" value="1"/>
</dbReference>
<dbReference type="InterPro" id="IPR051822">
    <property type="entry name" value="Glycosyl_Hydrolase_84"/>
</dbReference>
<dbReference type="InterPro" id="IPR016181">
    <property type="entry name" value="Acyl_CoA_acyltransferase"/>
</dbReference>
<comment type="catalytic activity">
    <reaction evidence="4">
        <text>3-O-(N-acetyl-beta-D-glucosaminyl)-L-seryl-[protein] + H2O = N-acetyl-D-glucosamine + L-seryl-[protein]</text>
        <dbReference type="Rhea" id="RHEA:48876"/>
        <dbReference type="Rhea" id="RHEA-COMP:9863"/>
        <dbReference type="Rhea" id="RHEA-COMP:12251"/>
        <dbReference type="ChEBI" id="CHEBI:15377"/>
        <dbReference type="ChEBI" id="CHEBI:29999"/>
        <dbReference type="ChEBI" id="CHEBI:90838"/>
        <dbReference type="ChEBI" id="CHEBI:506227"/>
        <dbReference type="EC" id="3.2.1.169"/>
    </reaction>
</comment>
<proteinExistence type="evidence at protein level"/>
<evidence type="ECO:0000256" key="8">
    <source>
        <dbReference type="SAM" id="MobiDB-lite"/>
    </source>
</evidence>
<dbReference type="PANTHER" id="PTHR13170:SF16">
    <property type="entry name" value="PROTEIN O-GLCNACASE"/>
    <property type="match status" value="1"/>
</dbReference>
<dbReference type="FunFam" id="3.40.630.30:FF:000023">
    <property type="entry name" value="protein O-GlcNAcase"/>
    <property type="match status" value="1"/>
</dbReference>
<comment type="catalytic activity">
    <reaction evidence="5">
        <text>3-O-(N-acetyl-beta-D-glucosaminyl)-L-threonyl-[protein] + H2O = L-threonyl-[protein] + N-acetyl-D-glucosamine</text>
        <dbReference type="Rhea" id="RHEA:48892"/>
        <dbReference type="Rhea" id="RHEA-COMP:11060"/>
        <dbReference type="Rhea" id="RHEA-COMP:12252"/>
        <dbReference type="ChEBI" id="CHEBI:15377"/>
        <dbReference type="ChEBI" id="CHEBI:30013"/>
        <dbReference type="ChEBI" id="CHEBI:90840"/>
        <dbReference type="ChEBI" id="CHEBI:506227"/>
        <dbReference type="EC" id="3.2.1.169"/>
    </reaction>
</comment>
<dbReference type="OrthoDB" id="9975416at2759"/>
<keyword evidence="13" id="KW-1267">Proteomics identification</keyword>
<dbReference type="PaxDb" id="6945-B7QLA9"/>
<dbReference type="SUPFAM" id="SSF55729">
    <property type="entry name" value="Acyl-CoA N-acyltransferases (Nat)"/>
    <property type="match status" value="1"/>
</dbReference>
<dbReference type="PANTHER" id="PTHR13170">
    <property type="entry name" value="O-GLCNACASE"/>
    <property type="match status" value="1"/>
</dbReference>
<dbReference type="EMBL" id="ABJB010887578">
    <property type="status" value="NOT_ANNOTATED_CDS"/>
    <property type="molecule type" value="Genomic_DNA"/>
</dbReference>
<dbReference type="EMBL" id="ABJB010332867">
    <property type="status" value="NOT_ANNOTATED_CDS"/>
    <property type="molecule type" value="Genomic_DNA"/>
</dbReference>
<dbReference type="FunCoup" id="B7QLA9">
    <property type="interactions" value="1705"/>
</dbReference>
<evidence type="ECO:0000313" key="11">
    <source>
        <dbReference type="EnsemblMetazoa" id="ISCW014717-PA"/>
    </source>
</evidence>
<dbReference type="EMBL" id="DS964544">
    <property type="protein sequence ID" value="EEC19631.1"/>
    <property type="molecule type" value="Genomic_DNA"/>
</dbReference>
<dbReference type="VEuPathDB" id="VectorBase:ISCP_038282"/>
<dbReference type="GO" id="GO:0015929">
    <property type="term" value="F:hexosaminidase activity"/>
    <property type="evidence" value="ECO:0000318"/>
    <property type="project" value="GO_Central"/>
</dbReference>
<evidence type="ECO:0000256" key="7">
    <source>
        <dbReference type="ARBA" id="ARBA00076634"/>
    </source>
</evidence>
<dbReference type="Gene3D" id="3.20.20.80">
    <property type="entry name" value="Glycosidases"/>
    <property type="match status" value="1"/>
</dbReference>
<evidence type="ECO:0000256" key="6">
    <source>
        <dbReference type="ARBA" id="ARBA00066938"/>
    </source>
</evidence>
<dbReference type="PROSITE" id="PS52009">
    <property type="entry name" value="GH84"/>
    <property type="match status" value="1"/>
</dbReference>
<dbReference type="STRING" id="6945.B7QLA9"/>
<feature type="region of interest" description="Disordered" evidence="8">
    <location>
        <begin position="446"/>
        <end position="476"/>
    </location>
</feature>
<dbReference type="FunFam" id="3.20.20.80:FF:000009">
    <property type="entry name" value="O-GlcNAcase BT_4395"/>
    <property type="match status" value="1"/>
</dbReference>
<keyword evidence="2 10" id="KW-0326">Glycosidase</keyword>
<evidence type="ECO:0007829" key="13">
    <source>
        <dbReference type="PeptideAtlas" id="B7QLA9"/>
    </source>
</evidence>
<evidence type="ECO:0000259" key="9">
    <source>
        <dbReference type="PROSITE" id="PS52009"/>
    </source>
</evidence>
<dbReference type="HOGENOM" id="CLU_009837_0_0_1"/>
<dbReference type="GO" id="GO:0102571">
    <property type="term" value="F:[protein]-3-O-(N-acetyl-D-glucosaminyl)-L-serine/L-threonine O-N-acetyl-alpha-D-glucosaminase activity"/>
    <property type="evidence" value="ECO:0000318"/>
    <property type="project" value="GO_Central"/>
</dbReference>
<dbReference type="EMBL" id="ABJB011072164">
    <property type="status" value="NOT_ANNOTATED_CDS"/>
    <property type="molecule type" value="Genomic_DNA"/>
</dbReference>
<accession>B7QLA9</accession>
<evidence type="ECO:0000256" key="5">
    <source>
        <dbReference type="ARBA" id="ARBA00052136"/>
    </source>
</evidence>
<dbReference type="VEuPathDB" id="VectorBase:ISCI014717"/>
<evidence type="ECO:0000256" key="4">
    <source>
        <dbReference type="ARBA" id="ARBA00050933"/>
    </source>
</evidence>
<evidence type="ECO:0000256" key="1">
    <source>
        <dbReference type="ARBA" id="ARBA00022801"/>
    </source>
</evidence>
<dbReference type="VEuPathDB" id="VectorBase:ISCW014717"/>
<dbReference type="EMBL" id="ABJB010671022">
    <property type="status" value="NOT_ANNOTATED_CDS"/>
    <property type="molecule type" value="Genomic_DNA"/>
</dbReference>
<dbReference type="Gene3D" id="1.20.58.240">
    <property type="entry name" value="STAT, domain 1"/>
    <property type="match status" value="1"/>
</dbReference>
<protein>
    <recommendedName>
        <fullName evidence="6">protein O-GlcNAcase</fullName>
        <ecNumber evidence="6">3.2.1.169</ecNumber>
    </recommendedName>
    <alternativeName>
        <fullName evidence="3">Beta-N-acetylhexosaminidase</fullName>
    </alternativeName>
    <alternativeName>
        <fullName evidence="7">Beta-hexosaminidase</fullName>
    </alternativeName>
</protein>
<keyword evidence="1 10" id="KW-0378">Hydrolase</keyword>
<dbReference type="EC" id="3.2.1.169" evidence="6"/>
<dbReference type="AlphaFoldDB" id="B7QLA9"/>
<feature type="domain" description="GH84" evidence="9">
    <location>
        <begin position="4"/>
        <end position="279"/>
    </location>
</feature>
<dbReference type="EMBL" id="ABJB010502304">
    <property type="status" value="NOT_ANNOTATED_CDS"/>
    <property type="molecule type" value="Genomic_DNA"/>
</dbReference>
<dbReference type="Gene3D" id="3.40.630.30">
    <property type="match status" value="1"/>
</dbReference>
<dbReference type="GO" id="GO:0009100">
    <property type="term" value="P:glycoprotein metabolic process"/>
    <property type="evidence" value="ECO:0000318"/>
    <property type="project" value="GO_Central"/>
</dbReference>
<sequence length="856" mass="97091">MFYFFLFSFPGFYGRPWTTEQRKDLFQRMKKLGLNTYMYAPKDDFKHRAYWRELYTVEEAEHLTNLIQAAKENGVHFYYALSPGLDITYSNSKEVSCLKRKLEQVAQFGCSAFALLFDDIEPEISETDKEVFQSFAHAQVSVTNDVYQELNQPKFIFCPTEYCAARAVPNVQSSEYLNTIGLKLMPGIDIMWTGHKVISKTITVQSIQELTEVLRRAPVLWDNLHANDYDQKRLFLGPYSGRSTDLVPHLRGVLSNPNCEYEANFVPIHTLAQWSKCNSDGKRDLSETPFATFWLVANWCHKHRLTIIYKNVKATCQILWNMARPLGYQLLHGLWCCLRPLAFSSLADESVSADIRLETEGETEEVPSHMGPHAYHPRKALQAAMADWIPEFYRTKSAYGRLLSGAFLPGAPTGSQQAALLDDASFQPLSSELVNSLVQPTLEPMDCNTSPGASPRHVASKSAEEMQTEEAVPAEDSRQLTLEDVALLVDLFYLPFEHGHQGVAFLQEFHWLRSNGHLVWEGRKRGPPSEEEDAPAMAELEEWRKRATKFDLMTQAVGRLFARLTFVPNRSLFYDLYPYIWDIKGVISLLNSYVKWIGFSKGYKEAFVSGEQEPWLFRGGLTAELQRLLPLESVSDLFLYKPPESPSSKTYTIRPYLPTDEPLIYEVCRKTCDDGMDGTEVFPEFPNLIGDKLVGGFLTLSNEYCFVVEDETGICGYALAALDAQQFNKKLEIAWKPELCLKYPAPAKEPSEMLTPAEEIMSSFHAHPVTVPDVVYKHHPSRVTMSMLPSILDPSVSKRLLACVLAALKANGSHGVFSEVTVGDKNIVDFYTKLGFLEIALPDFLNDEVFFLGRTF</sequence>
<evidence type="ECO:0000313" key="10">
    <source>
        <dbReference type="EMBL" id="EEC19631.1"/>
    </source>
</evidence>